<evidence type="ECO:0000256" key="1">
    <source>
        <dbReference type="SAM" id="MobiDB-lite"/>
    </source>
</evidence>
<dbReference type="STRING" id="526225.Gobs_4231"/>
<accession>D2SFD9</accession>
<reference evidence="2 3" key="1">
    <citation type="journal article" date="2010" name="Stand. Genomic Sci.">
        <title>Complete genome sequence of Geodermatophilus obscurus type strain (G-20).</title>
        <authorList>
            <person name="Ivanova N."/>
            <person name="Sikorski J."/>
            <person name="Jando M."/>
            <person name="Munk C."/>
            <person name="Lapidus A."/>
            <person name="Glavina Del Rio T."/>
            <person name="Copeland A."/>
            <person name="Tice H."/>
            <person name="Cheng J.-F."/>
            <person name="Lucas S."/>
            <person name="Chen F."/>
            <person name="Nolan M."/>
            <person name="Bruce D."/>
            <person name="Goodwin L."/>
            <person name="Pitluck S."/>
            <person name="Mavromatis K."/>
            <person name="Mikhailova N."/>
            <person name="Pati A."/>
            <person name="Chen A."/>
            <person name="Palaniappan K."/>
            <person name="Land M."/>
            <person name="Hauser L."/>
            <person name="Chang Y.-J."/>
            <person name="Jeffries C.D."/>
            <person name="Meincke L."/>
            <person name="Brettin T."/>
            <person name="Detter J.C."/>
            <person name="Detter J.C."/>
            <person name="Rohde M."/>
            <person name="Goeker M."/>
            <person name="Bristow J."/>
            <person name="Eisen J.A."/>
            <person name="Markowitz V."/>
            <person name="Hugenholtz P."/>
            <person name="Kyrpides N.C."/>
            <person name="Klenk H.-P."/>
        </authorList>
    </citation>
    <scope>NUCLEOTIDE SEQUENCE [LARGE SCALE GENOMIC DNA]</scope>
    <source>
        <strain evidence="3">ATCC 25078 / DSM 43160 / JCM 3152 / KCC A-0152 / KCTC 9177 / NBRC 13315 / NRRL B-3577 / G-20</strain>
    </source>
</reference>
<evidence type="ECO:0000313" key="2">
    <source>
        <dbReference type="EMBL" id="ADB76793.1"/>
    </source>
</evidence>
<keyword evidence="3" id="KW-1185">Reference proteome</keyword>
<dbReference type="HOGENOM" id="CLU_2246110_0_0_11"/>
<dbReference type="RefSeq" id="WP_012950218.1">
    <property type="nucleotide sequence ID" value="NC_013757.1"/>
</dbReference>
<dbReference type="KEGG" id="gob:Gobs_4231"/>
<proteinExistence type="predicted"/>
<organism evidence="2 3">
    <name type="scientific">Geodermatophilus obscurus (strain ATCC 25078 / DSM 43160 / JCM 3152 / CCUG 61914 / KCC A-0152 / KCTC 9177 / NBRC 13315 / NRRL B-3577 / G-20)</name>
    <dbReference type="NCBI Taxonomy" id="526225"/>
    <lineage>
        <taxon>Bacteria</taxon>
        <taxon>Bacillati</taxon>
        <taxon>Actinomycetota</taxon>
        <taxon>Actinomycetes</taxon>
        <taxon>Geodermatophilales</taxon>
        <taxon>Geodermatophilaceae</taxon>
        <taxon>Geodermatophilus</taxon>
    </lineage>
</organism>
<protein>
    <submittedName>
        <fullName evidence="2">Uncharacterized protein</fullName>
    </submittedName>
</protein>
<gene>
    <name evidence="2" type="ordered locus">Gobs_4231</name>
</gene>
<sequence length="104" mass="10695">MISTLWTLAPAGARGPVGLAVRTAACAVESPAVARLRALPVTPLVTPRPGTRVPGLDFTGIGVFATPAIDAFATTGYAQQVSERTTTEHNGTTLGIHSSRRPSS</sequence>
<dbReference type="AlphaFoldDB" id="D2SFD9"/>
<name>D2SFD9_GEOOG</name>
<feature type="region of interest" description="Disordered" evidence="1">
    <location>
        <begin position="83"/>
        <end position="104"/>
    </location>
</feature>
<dbReference type="EMBL" id="CP001867">
    <property type="protein sequence ID" value="ADB76793.1"/>
    <property type="molecule type" value="Genomic_DNA"/>
</dbReference>
<evidence type="ECO:0000313" key="3">
    <source>
        <dbReference type="Proteomes" id="UP000001382"/>
    </source>
</evidence>
<dbReference type="Proteomes" id="UP000001382">
    <property type="component" value="Chromosome"/>
</dbReference>
<reference evidence="3" key="2">
    <citation type="submission" date="2010-01" db="EMBL/GenBank/DDBJ databases">
        <title>The complete genome of Geodermatophilus obscurus DSM 43160.</title>
        <authorList>
            <consortium name="US DOE Joint Genome Institute (JGI-PGF)"/>
            <person name="Lucas S."/>
            <person name="Copeland A."/>
            <person name="Lapidus A."/>
            <person name="Glavina del Rio T."/>
            <person name="Dalin E."/>
            <person name="Tice H."/>
            <person name="Bruce D."/>
            <person name="Goodwin L."/>
            <person name="Pitluck S."/>
            <person name="Kyrpides N."/>
            <person name="Mavromatis K."/>
            <person name="Ivanova N."/>
            <person name="Munk A.C."/>
            <person name="Brettin T."/>
            <person name="Detter J.C."/>
            <person name="Han C."/>
            <person name="Larimer F."/>
            <person name="Land M."/>
            <person name="Hauser L."/>
            <person name="Markowitz V."/>
            <person name="Cheng J.-F."/>
            <person name="Hugenholtz P."/>
            <person name="Woyke T."/>
            <person name="Wu D."/>
            <person name="Jando M."/>
            <person name="Schneider S."/>
            <person name="Klenk H.-P."/>
            <person name="Eisen J.A."/>
        </authorList>
    </citation>
    <scope>NUCLEOTIDE SEQUENCE [LARGE SCALE GENOMIC DNA]</scope>
    <source>
        <strain evidence="3">ATCC 25078 / DSM 43160 / JCM 3152 / KCC A-0152 / KCTC 9177 / NBRC 13315 / NRRL B-3577 / G-20</strain>
    </source>
</reference>
<feature type="compositionally biased region" description="Polar residues" evidence="1">
    <location>
        <begin position="83"/>
        <end position="97"/>
    </location>
</feature>